<organism evidence="1">
    <name type="scientific">Ovis aries</name>
    <name type="common">Sheep</name>
    <dbReference type="NCBI Taxonomy" id="9940"/>
    <lineage>
        <taxon>Eukaryota</taxon>
        <taxon>Metazoa</taxon>
        <taxon>Chordata</taxon>
        <taxon>Craniata</taxon>
        <taxon>Vertebrata</taxon>
        <taxon>Euteleostomi</taxon>
        <taxon>Mammalia</taxon>
        <taxon>Eutheria</taxon>
        <taxon>Laurasiatheria</taxon>
        <taxon>Artiodactyla</taxon>
        <taxon>Ruminantia</taxon>
        <taxon>Pecora</taxon>
        <taxon>Bovidae</taxon>
        <taxon>Caprinae</taxon>
        <taxon>Ovis</taxon>
    </lineage>
</organism>
<protein>
    <submittedName>
        <fullName evidence="1">Uncharacterized protein</fullName>
    </submittedName>
</protein>
<reference evidence="1" key="2">
    <citation type="submission" date="2025-08" db="UniProtKB">
        <authorList>
            <consortium name="Ensembl"/>
        </authorList>
    </citation>
    <scope>IDENTIFICATION</scope>
</reference>
<proteinExistence type="predicted"/>
<reference evidence="1" key="3">
    <citation type="submission" date="2025-09" db="UniProtKB">
        <authorList>
            <consortium name="Ensembl"/>
        </authorList>
    </citation>
    <scope>IDENTIFICATION</scope>
</reference>
<evidence type="ECO:0000313" key="1">
    <source>
        <dbReference type="Ensembl" id="ENSOARP00020058668.1"/>
    </source>
</evidence>
<sequence length="199" mass="22292">MVKNAAKSCVDKTGSKTVRALLYTGPRTLTTTVKSGHDGWAKRNQSPRPSFGTMCERQAVQIMTGLFVHTLGLLWTYLLVSQILAFQKVYLPFAILSGFPFWAAAFFLLSGIFTVLFERRRSRSLMTCSIALNILSACSAVIGLLLLCLEFLAYALAKKSIWPHRAGKILSNYLFLFTLLELCVTSTLINWLYKAKHSR</sequence>
<reference evidence="1" key="1">
    <citation type="submission" date="2020-11" db="EMBL/GenBank/DDBJ databases">
        <authorList>
            <person name="Davenport K.M."/>
            <person name="Bickhart D.M."/>
            <person name="Smith T.P.L."/>
            <person name="Murdoch B.M."/>
            <person name="Rosen B.D."/>
        </authorList>
    </citation>
    <scope>NUCLEOTIDE SEQUENCE [LARGE SCALE GENOMIC DNA]</scope>
    <source>
        <strain evidence="1">OAR_USU_Benz2616</strain>
    </source>
</reference>
<accession>A0AC11EI82</accession>
<dbReference type="Ensembl" id="ENSOART00020060502.1">
    <property type="protein sequence ID" value="ENSOARP00020058668.1"/>
    <property type="gene ID" value="ENSOARG00020036325.1"/>
</dbReference>
<name>A0AC11EI82_SHEEP</name>